<comment type="similarity">
    <text evidence="3">Belongs to the TRAFAC class dynamin-like GTPase superfamily. Dynamin/Fzo/YdjA family.</text>
</comment>
<dbReference type="InterPro" id="IPR020850">
    <property type="entry name" value="GED_dom"/>
</dbReference>
<name>A0A8J6AS21_9EUKA</name>
<dbReference type="Gene3D" id="1.20.120.1240">
    <property type="entry name" value="Dynamin, middle domain"/>
    <property type="match status" value="1"/>
</dbReference>
<gene>
    <name evidence="6" type="ORF">J8273_5666</name>
</gene>
<dbReference type="Pfam" id="PF02212">
    <property type="entry name" value="GED"/>
    <property type="match status" value="1"/>
</dbReference>
<dbReference type="SMART" id="SM00302">
    <property type="entry name" value="GED"/>
    <property type="match status" value="1"/>
</dbReference>
<dbReference type="SUPFAM" id="SSF52540">
    <property type="entry name" value="P-loop containing nucleoside triphosphate hydrolases"/>
    <property type="match status" value="1"/>
</dbReference>
<accession>A0A8J6AS21</accession>
<dbReference type="InterPro" id="IPR030381">
    <property type="entry name" value="G_DYNAMIN_dom"/>
</dbReference>
<dbReference type="PROSITE" id="PS00410">
    <property type="entry name" value="G_DYNAMIN_1"/>
    <property type="match status" value="1"/>
</dbReference>
<dbReference type="FunFam" id="3.40.50.300:FF:001027">
    <property type="entry name" value="dynamin-related protein 3A"/>
    <property type="match status" value="1"/>
</dbReference>
<dbReference type="GO" id="GO:0005525">
    <property type="term" value="F:GTP binding"/>
    <property type="evidence" value="ECO:0007669"/>
    <property type="project" value="UniProtKB-KW"/>
</dbReference>
<feature type="domain" description="Dynamin-type G" evidence="5">
    <location>
        <begin position="23"/>
        <end position="296"/>
    </location>
</feature>
<dbReference type="PROSITE" id="PS51388">
    <property type="entry name" value="GED"/>
    <property type="match status" value="1"/>
</dbReference>
<dbReference type="EMBL" id="JAHDYR010000029">
    <property type="protein sequence ID" value="KAG9392956.1"/>
    <property type="molecule type" value="Genomic_DNA"/>
</dbReference>
<proteinExistence type="inferred from homology"/>
<evidence type="ECO:0000259" key="4">
    <source>
        <dbReference type="PROSITE" id="PS51388"/>
    </source>
</evidence>
<dbReference type="PANTHER" id="PTHR11566:SF21">
    <property type="entry name" value="DYNAMIN RELATED PROTEIN 1, ISOFORM A"/>
    <property type="match status" value="1"/>
</dbReference>
<dbReference type="InterPro" id="IPR019762">
    <property type="entry name" value="Dynamin_GTPase_CS"/>
</dbReference>
<comment type="caution">
    <text evidence="6">The sequence shown here is derived from an EMBL/GenBank/DDBJ whole genome shotgun (WGS) entry which is preliminary data.</text>
</comment>
<feature type="domain" description="GED" evidence="4">
    <location>
        <begin position="566"/>
        <end position="655"/>
    </location>
</feature>
<dbReference type="AlphaFoldDB" id="A0A8J6AS21"/>
<dbReference type="Pfam" id="PF00350">
    <property type="entry name" value="Dynamin_N"/>
    <property type="match status" value="1"/>
</dbReference>
<dbReference type="InterPro" id="IPR027417">
    <property type="entry name" value="P-loop_NTPase"/>
</dbReference>
<dbReference type="PRINTS" id="PR00195">
    <property type="entry name" value="DYNAMIN"/>
</dbReference>
<keyword evidence="2 3" id="KW-0342">GTP-binding</keyword>
<protein>
    <submittedName>
        <fullName evidence="6">Dynamin superfamily</fullName>
    </submittedName>
</protein>
<dbReference type="Pfam" id="PF01031">
    <property type="entry name" value="Dynamin_M"/>
    <property type="match status" value="1"/>
</dbReference>
<evidence type="ECO:0000256" key="3">
    <source>
        <dbReference type="RuleBase" id="RU003932"/>
    </source>
</evidence>
<evidence type="ECO:0000313" key="6">
    <source>
        <dbReference type="EMBL" id="KAG9392956.1"/>
    </source>
</evidence>
<dbReference type="GO" id="GO:0005874">
    <property type="term" value="C:microtubule"/>
    <property type="evidence" value="ECO:0007669"/>
    <property type="project" value="TreeGrafter"/>
</dbReference>
<dbReference type="Proteomes" id="UP000717585">
    <property type="component" value="Unassembled WGS sequence"/>
</dbReference>
<evidence type="ECO:0000256" key="2">
    <source>
        <dbReference type="ARBA" id="ARBA00023134"/>
    </source>
</evidence>
<dbReference type="GO" id="GO:0008017">
    <property type="term" value="F:microtubule binding"/>
    <property type="evidence" value="ECO:0007669"/>
    <property type="project" value="TreeGrafter"/>
</dbReference>
<keyword evidence="1 3" id="KW-0547">Nucleotide-binding</keyword>
<keyword evidence="7" id="KW-1185">Reference proteome</keyword>
<evidence type="ECO:0000313" key="7">
    <source>
        <dbReference type="Proteomes" id="UP000717585"/>
    </source>
</evidence>
<dbReference type="InterPro" id="IPR003130">
    <property type="entry name" value="GED"/>
</dbReference>
<dbReference type="InterPro" id="IPR001401">
    <property type="entry name" value="Dynamin_GTPase"/>
</dbReference>
<dbReference type="SMART" id="SM00053">
    <property type="entry name" value="DYNc"/>
    <property type="match status" value="1"/>
</dbReference>
<evidence type="ECO:0000256" key="1">
    <source>
        <dbReference type="ARBA" id="ARBA00022741"/>
    </source>
</evidence>
<dbReference type="GO" id="GO:0005737">
    <property type="term" value="C:cytoplasm"/>
    <property type="evidence" value="ECO:0007669"/>
    <property type="project" value="TreeGrafter"/>
</dbReference>
<sequence length="655" mass="72305">MEQLIPIINRLQSVFKVLAVDAQIDLPQIVVVGSQSAGKSSVLEAVVGKEFLPRGSGIVTRRPLVLQLYNIPKASDGSDNEYAEFGHIPKRQFTDFTKVRDEITHDTDRVSGSNKGISAEAIILRVFSSRVVNLTLVDLPGIAKNPVGDQPKDIEVRIKNLVLSYIKNPNAIILAVTAANTDIATSDGIQMARLVDPEGKRTVGVLTKVDLMDKGTDAVDILQNRQYPLQHGWVAVVNRSQKDINESKSVADSLRDEALFFESNQQYAPLASRQGLPYLVKQLNFILKNHIKSTIPELRAKINDMMLKTVHELEILGAGPGTKSQRSSILLRLINQFAADYAAVIEGNSAGAGKNELFGGARISYIYTEVLSSMLNRLELGSISEGELITVVRNAAGTSGSLFPSEHAFEVFVHRDLARLEGPCKHCLDLVRDELFRITRQLPNDEMKRYGALTAAIVECANALIRKLYAPAKTYLTDTLQCELAYINTNHPDFVGAKGAMDKAMTKAQAAAAAQEEDMFKNTAKKSSKRGLSSDAVTNEQGPVIDSVPEKLRAVGPISGAERLAIDMIPELLKSYHEIERKKIQDMIPKCVMYFLVRKSIQMMQQELTVQLYREDKLEELLNENPAIAKKRAGCLEMKKILDKALGILGDIREM</sequence>
<dbReference type="PROSITE" id="PS51718">
    <property type="entry name" value="G_DYNAMIN_2"/>
    <property type="match status" value="1"/>
</dbReference>
<dbReference type="GO" id="GO:0003924">
    <property type="term" value="F:GTPase activity"/>
    <property type="evidence" value="ECO:0007669"/>
    <property type="project" value="InterPro"/>
</dbReference>
<dbReference type="InterPro" id="IPR000375">
    <property type="entry name" value="Dynamin_stalk"/>
</dbReference>
<dbReference type="Gene3D" id="3.40.50.300">
    <property type="entry name" value="P-loop containing nucleotide triphosphate hydrolases"/>
    <property type="match status" value="1"/>
</dbReference>
<dbReference type="PANTHER" id="PTHR11566">
    <property type="entry name" value="DYNAMIN"/>
    <property type="match status" value="1"/>
</dbReference>
<evidence type="ECO:0000259" key="5">
    <source>
        <dbReference type="PROSITE" id="PS51718"/>
    </source>
</evidence>
<dbReference type="InterPro" id="IPR045063">
    <property type="entry name" value="Dynamin_N"/>
</dbReference>
<dbReference type="GO" id="GO:0016020">
    <property type="term" value="C:membrane"/>
    <property type="evidence" value="ECO:0007669"/>
    <property type="project" value="TreeGrafter"/>
</dbReference>
<organism evidence="6 7">
    <name type="scientific">Carpediemonas membranifera</name>
    <dbReference type="NCBI Taxonomy" id="201153"/>
    <lineage>
        <taxon>Eukaryota</taxon>
        <taxon>Metamonada</taxon>
        <taxon>Carpediemonas-like organisms</taxon>
        <taxon>Carpediemonas</taxon>
    </lineage>
</organism>
<dbReference type="InterPro" id="IPR022812">
    <property type="entry name" value="Dynamin"/>
</dbReference>
<dbReference type="CDD" id="cd08771">
    <property type="entry name" value="DLP_1"/>
    <property type="match status" value="1"/>
</dbReference>
<dbReference type="OrthoDB" id="5061070at2759"/>
<reference evidence="6" key="1">
    <citation type="submission" date="2021-05" db="EMBL/GenBank/DDBJ databases">
        <title>A free-living protist that lacks canonical eukaryotic 1 DNA replication and segregation systems.</title>
        <authorList>
            <person name="Salas-Leiva D.E."/>
            <person name="Tromer E.C."/>
            <person name="Curtis B.A."/>
            <person name="Jerlstrom-Hultqvist J."/>
            <person name="Kolisko M."/>
            <person name="Yi Z."/>
            <person name="Salas-Leiva J.S."/>
            <person name="Gallot-Lavallee L."/>
            <person name="Kops G.J.P.L."/>
            <person name="Archibald J.M."/>
            <person name="Simpson A.G.B."/>
            <person name="Roger A.J."/>
        </authorList>
    </citation>
    <scope>NUCLEOTIDE SEQUENCE</scope>
    <source>
        <strain evidence="6">BICM</strain>
    </source>
</reference>